<sequence length="210" mass="23605">MLKYLLSGIVLFWSVFSQAVAYPADPYALINEAASKTFARLNQEQSGIQKNPELLRQIIRDELMPYVDNKFAAYKVIGNELKNTTPAQRDRFTLAFTDYIVATYADALAKYDQQKIQVEKPRNLGDDKLVSINVSILDPGKPNISVIFKLRQNTKTGEWKAFDMVAEGISLLSSKQSELGGMIRDKGIDAVSQMLEEHNRKPMTLPAKTS</sequence>
<dbReference type="PANTHER" id="PTHR36573">
    <property type="entry name" value="INTERMEMBRANE PHOSPHOLIPID TRANSPORT SYSTEM BINDING PROTEIN MLAC"/>
    <property type="match status" value="1"/>
</dbReference>
<feature type="chain" id="PRO_5047067223" evidence="1">
    <location>
        <begin position="20"/>
        <end position="210"/>
    </location>
</feature>
<comment type="caution">
    <text evidence="2">The sequence shown here is derived from an EMBL/GenBank/DDBJ whole genome shotgun (WGS) entry which is preliminary data.</text>
</comment>
<dbReference type="PANTHER" id="PTHR36573:SF1">
    <property type="entry name" value="INTERMEMBRANE PHOSPHOLIPID TRANSPORT SYSTEM BINDING PROTEIN MLAC"/>
    <property type="match status" value="1"/>
</dbReference>
<dbReference type="EMBL" id="JBHSAF010000012">
    <property type="protein sequence ID" value="MFC3913724.1"/>
    <property type="molecule type" value="Genomic_DNA"/>
</dbReference>
<dbReference type="Gene3D" id="3.10.450.710">
    <property type="entry name" value="Tgt2/MlaC"/>
    <property type="match status" value="1"/>
</dbReference>
<proteinExistence type="predicted"/>
<organism evidence="2 3">
    <name type="scientific">Pseudaeromonas sharmana</name>
    <dbReference type="NCBI Taxonomy" id="328412"/>
    <lineage>
        <taxon>Bacteria</taxon>
        <taxon>Pseudomonadati</taxon>
        <taxon>Pseudomonadota</taxon>
        <taxon>Gammaproteobacteria</taxon>
        <taxon>Aeromonadales</taxon>
        <taxon>Aeromonadaceae</taxon>
        <taxon>Pseudaeromonas</taxon>
    </lineage>
</organism>
<keyword evidence="3" id="KW-1185">Reference proteome</keyword>
<evidence type="ECO:0000256" key="1">
    <source>
        <dbReference type="SAM" id="SignalP"/>
    </source>
</evidence>
<feature type="signal peptide" evidence="1">
    <location>
        <begin position="1"/>
        <end position="19"/>
    </location>
</feature>
<dbReference type="PIRSF" id="PIRSF004649">
    <property type="entry name" value="MlaC"/>
    <property type="match status" value="1"/>
</dbReference>
<dbReference type="Proteomes" id="UP001595692">
    <property type="component" value="Unassembled WGS sequence"/>
</dbReference>
<accession>A0ABV8CNP4</accession>
<name>A0ABV8CNP4_9GAMM</name>
<protein>
    <submittedName>
        <fullName evidence="2">Phospholipid-binding protein MlaC</fullName>
    </submittedName>
</protein>
<dbReference type="InterPro" id="IPR042245">
    <property type="entry name" value="Tgt2/MlaC_sf"/>
</dbReference>
<dbReference type="NCBIfam" id="NF011697">
    <property type="entry name" value="PRK15117.1"/>
    <property type="match status" value="1"/>
</dbReference>
<evidence type="ECO:0000313" key="2">
    <source>
        <dbReference type="EMBL" id="MFC3913724.1"/>
    </source>
</evidence>
<keyword evidence="1" id="KW-0732">Signal</keyword>
<gene>
    <name evidence="2" type="primary">mlaC</name>
    <name evidence="2" type="ORF">ACFOSS_09630</name>
</gene>
<dbReference type="RefSeq" id="WP_377152126.1">
    <property type="nucleotide sequence ID" value="NZ_JBHSAF010000012.1"/>
</dbReference>
<dbReference type="Pfam" id="PF05494">
    <property type="entry name" value="MlaC"/>
    <property type="match status" value="1"/>
</dbReference>
<dbReference type="InterPro" id="IPR008869">
    <property type="entry name" value="MlaC/ttg2D"/>
</dbReference>
<evidence type="ECO:0000313" key="3">
    <source>
        <dbReference type="Proteomes" id="UP001595692"/>
    </source>
</evidence>
<reference evidence="3" key="1">
    <citation type="journal article" date="2019" name="Int. J. Syst. Evol. Microbiol.">
        <title>The Global Catalogue of Microorganisms (GCM) 10K type strain sequencing project: providing services to taxonomists for standard genome sequencing and annotation.</title>
        <authorList>
            <consortium name="The Broad Institute Genomics Platform"/>
            <consortium name="The Broad Institute Genome Sequencing Center for Infectious Disease"/>
            <person name="Wu L."/>
            <person name="Ma J."/>
        </authorList>
    </citation>
    <scope>NUCLEOTIDE SEQUENCE [LARGE SCALE GENOMIC DNA]</scope>
    <source>
        <strain evidence="3">CCUG 54939</strain>
    </source>
</reference>